<protein>
    <submittedName>
        <fullName evidence="1">Uncharacterized protein</fullName>
    </submittedName>
</protein>
<dbReference type="Proteomes" id="UP001217417">
    <property type="component" value="Unassembled WGS sequence"/>
</dbReference>
<accession>A0AAD7QTL9</accession>
<organism evidence="1 2">
    <name type="scientific">Lipomyces tetrasporus</name>
    <dbReference type="NCBI Taxonomy" id="54092"/>
    <lineage>
        <taxon>Eukaryota</taxon>
        <taxon>Fungi</taxon>
        <taxon>Dikarya</taxon>
        <taxon>Ascomycota</taxon>
        <taxon>Saccharomycotina</taxon>
        <taxon>Lipomycetes</taxon>
        <taxon>Lipomycetales</taxon>
        <taxon>Lipomycetaceae</taxon>
        <taxon>Lipomyces</taxon>
    </lineage>
</organism>
<gene>
    <name evidence="1" type="ORF">POJ06DRAFT_250384</name>
</gene>
<name>A0AAD7QTL9_9ASCO</name>
<sequence length="276" mass="31124">MRGFLKEFGLLAGLASLSYLAGYISYTHAKTLRDASQEPERVEPVGSIIENLGVLATTGNYTQQNVALNILVERALNSVESMEVLFQHIRGRKRRQRLAGLRTLSLLISRAINNGSAISRAFRKSCTLNLFQSLVIALLFTLPGEYREEDIEARTETIFILNQYLHFHKAIAGPLSFDAGILQYFVEYIMAAERYSLTRLEVLSNMNEEQADEQIFTIMSRLYIIPEYNMLITGSPDFRRAWSAITQLEETKSGITAQILNILSTTYDDGDGFDSD</sequence>
<evidence type="ECO:0000313" key="2">
    <source>
        <dbReference type="Proteomes" id="UP001217417"/>
    </source>
</evidence>
<evidence type="ECO:0000313" key="1">
    <source>
        <dbReference type="EMBL" id="KAJ8101073.1"/>
    </source>
</evidence>
<dbReference type="GeneID" id="80882452"/>
<keyword evidence="2" id="KW-1185">Reference proteome</keyword>
<proteinExistence type="predicted"/>
<dbReference type="EMBL" id="JARPMG010000004">
    <property type="protein sequence ID" value="KAJ8101073.1"/>
    <property type="molecule type" value="Genomic_DNA"/>
</dbReference>
<comment type="caution">
    <text evidence="1">The sequence shown here is derived from an EMBL/GenBank/DDBJ whole genome shotgun (WGS) entry which is preliminary data.</text>
</comment>
<reference evidence="1" key="1">
    <citation type="submission" date="2023-03" db="EMBL/GenBank/DDBJ databases">
        <title>Near-Complete genome sequence of Lipomyces tetrasporous NRRL Y-64009, an oleaginous yeast capable of growing on lignocellulosic hydrolysates.</title>
        <authorList>
            <consortium name="Lawrence Berkeley National Laboratory"/>
            <person name="Jagtap S.S."/>
            <person name="Liu J.-J."/>
            <person name="Walukiewicz H.E."/>
            <person name="Pangilinan J."/>
            <person name="Lipzen A."/>
            <person name="Ahrendt S."/>
            <person name="Koriabine M."/>
            <person name="Cobaugh K."/>
            <person name="Salamov A."/>
            <person name="Yoshinaga Y."/>
            <person name="Ng V."/>
            <person name="Daum C."/>
            <person name="Grigoriev I.V."/>
            <person name="Slininger P.J."/>
            <person name="Dien B.S."/>
            <person name="Jin Y.-S."/>
            <person name="Rao C.V."/>
        </authorList>
    </citation>
    <scope>NUCLEOTIDE SEQUENCE</scope>
    <source>
        <strain evidence="1">NRRL Y-64009</strain>
    </source>
</reference>
<dbReference type="AlphaFoldDB" id="A0AAD7QTL9"/>
<dbReference type="RefSeq" id="XP_056044523.1">
    <property type="nucleotide sequence ID" value="XM_056187286.1"/>
</dbReference>